<accession>A0A8D8Q4B6</accession>
<organism evidence="3">
    <name type="scientific">Cacopsylla melanoneura</name>
    <dbReference type="NCBI Taxonomy" id="428564"/>
    <lineage>
        <taxon>Eukaryota</taxon>
        <taxon>Metazoa</taxon>
        <taxon>Ecdysozoa</taxon>
        <taxon>Arthropoda</taxon>
        <taxon>Hexapoda</taxon>
        <taxon>Insecta</taxon>
        <taxon>Pterygota</taxon>
        <taxon>Neoptera</taxon>
        <taxon>Paraneoptera</taxon>
        <taxon>Hemiptera</taxon>
        <taxon>Sternorrhyncha</taxon>
        <taxon>Psylloidea</taxon>
        <taxon>Psyllidae</taxon>
        <taxon>Psyllinae</taxon>
        <taxon>Cacopsylla</taxon>
    </lineage>
</organism>
<feature type="coiled-coil region" evidence="1">
    <location>
        <begin position="424"/>
        <end position="476"/>
    </location>
</feature>
<feature type="compositionally biased region" description="Polar residues" evidence="2">
    <location>
        <begin position="1"/>
        <end position="12"/>
    </location>
</feature>
<name>A0A8D8Q4B6_9HEMI</name>
<dbReference type="EMBL" id="HBUF01058373">
    <property type="protein sequence ID" value="CAG6624861.1"/>
    <property type="molecule type" value="Transcribed_RNA"/>
</dbReference>
<dbReference type="AlphaFoldDB" id="A0A8D8Q4B6"/>
<keyword evidence="1" id="KW-0175">Coiled coil</keyword>
<protein>
    <submittedName>
        <fullName evidence="3">Uncharacterized protein</fullName>
    </submittedName>
</protein>
<proteinExistence type="predicted"/>
<evidence type="ECO:0000256" key="1">
    <source>
        <dbReference type="SAM" id="Coils"/>
    </source>
</evidence>
<evidence type="ECO:0000256" key="2">
    <source>
        <dbReference type="SAM" id="MobiDB-lite"/>
    </source>
</evidence>
<feature type="region of interest" description="Disordered" evidence="2">
    <location>
        <begin position="1"/>
        <end position="25"/>
    </location>
</feature>
<sequence>MYRSNETLTDVNSLPYDQANGEASQTESQYAHNLNLQLNLAVQEKEAATEMLKLSQMTLNNLETVLDERRKAGSVEYIKTVKAEYSEAIQLLNEKIELLSNQVSSLREEKQQYKALTQDLESDNHLLREKNVELENELSHHIKRAEDILCRDRSHESNTQANAKEKEELERQLKLKELENVKLREKCADVEQTASQMEEALRNSEAKLKELRKRDATHLEAIASYVKDIHEMKDRTQVLKLKLQDQELESKKQIFDMQQDMTLKISSVTNENSVLQRMKAGLENEVSQLSQSIDQLTSRLAQFQMSTVPRETHDIVLDQLTDMKQQKLFHQHESARVKNELECLSNEHTLLLKSLTGKVHLLESQLISLQNSSQQLTEDNIKYVQELTPLRSQLYFYHKLFENNSLLAAVEKYNSLTQEKNTQLSELDSYVDKYRDQVKSWKNEYEKMAARFKKILERCETENKTLRAENVALRKQHYHGDGIKCKIKTGADNT</sequence>
<evidence type="ECO:0000313" key="3">
    <source>
        <dbReference type="EMBL" id="CAG6624861.1"/>
    </source>
</evidence>
<reference evidence="3" key="1">
    <citation type="submission" date="2021-05" db="EMBL/GenBank/DDBJ databases">
        <authorList>
            <person name="Alioto T."/>
            <person name="Alioto T."/>
            <person name="Gomez Garrido J."/>
        </authorList>
    </citation>
    <scope>NUCLEOTIDE SEQUENCE</scope>
</reference>
<feature type="coiled-coil region" evidence="1">
    <location>
        <begin position="82"/>
        <end position="299"/>
    </location>
</feature>